<sequence length="515" mass="59379">MLNAQSSDLKIIPQPLQLETTNGHFSIKKEHAIFLDPNFQDAKPEAQLLKQLIKKETNIDLSISNAKSNAIDGITINRNTSIKNNEGYKLEINTKGIHLQASSRAGIFYGIQTLSQLFPVAIENKPNNRLPLLSIIDNPRFEYRALMLDPARHFLPIAAIKEYIDAMAAYKFNYLHLHLTDDHGWRIEIKKYPLLTKIGSIRKETNGNGIPHGGFYTQDELKDLVAYAKSKHVEIIPEIDMPGHGMSILSAYPDLACFPRKFEVSTVPEVSKELLCAGKPEVYQFYEDVINEVASIFPNPKLHLGGDEAPLDNWKKCPHCQLTMQKNNLDHEEKLMAHFFDRINKILTKLNKEPLLWYESDVESYPKNSTVFLWRNEEPDIKTQEIKSRGLLMINSYGRNTYFDYPQSKGDIPNVKWMSVLSLKKVYEFDPVRGLPENENQFIKGVQGCVWGEYVPNIERAFYMTYPRVLALSEKAWSTKSNWSWEQFKKKLDKHFIKLLNNGVKYRPPIELYTE</sequence>
<evidence type="ECO:0000256" key="4">
    <source>
        <dbReference type="ARBA" id="ARBA00022801"/>
    </source>
</evidence>
<dbReference type="Gene3D" id="3.20.20.80">
    <property type="entry name" value="Glycosidases"/>
    <property type="match status" value="1"/>
</dbReference>
<dbReference type="Pfam" id="PF00728">
    <property type="entry name" value="Glyco_hydro_20"/>
    <property type="match status" value="1"/>
</dbReference>
<evidence type="ECO:0000313" key="9">
    <source>
        <dbReference type="Proteomes" id="UP001500954"/>
    </source>
</evidence>
<dbReference type="SUPFAM" id="SSF51445">
    <property type="entry name" value="(Trans)glycosidases"/>
    <property type="match status" value="1"/>
</dbReference>
<dbReference type="PANTHER" id="PTHR22600:SF57">
    <property type="entry name" value="BETA-N-ACETYLHEXOSAMINIDASE"/>
    <property type="match status" value="1"/>
</dbReference>
<comment type="caution">
    <text evidence="8">The sequence shown here is derived from an EMBL/GenBank/DDBJ whole genome shotgun (WGS) entry which is preliminary data.</text>
</comment>
<proteinExistence type="inferred from homology"/>
<keyword evidence="9" id="KW-1185">Reference proteome</keyword>
<comment type="catalytic activity">
    <reaction evidence="1">
        <text>Hydrolysis of terminal non-reducing N-acetyl-D-hexosamine residues in N-acetyl-beta-D-hexosaminides.</text>
        <dbReference type="EC" id="3.2.1.52"/>
    </reaction>
</comment>
<evidence type="ECO:0000256" key="2">
    <source>
        <dbReference type="ARBA" id="ARBA00006285"/>
    </source>
</evidence>
<evidence type="ECO:0000313" key="8">
    <source>
        <dbReference type="EMBL" id="GAA3579622.1"/>
    </source>
</evidence>
<keyword evidence="5" id="KW-0326">Glycosidase</keyword>
<dbReference type="PANTHER" id="PTHR22600">
    <property type="entry name" value="BETA-HEXOSAMINIDASE"/>
    <property type="match status" value="1"/>
</dbReference>
<dbReference type="EC" id="3.2.1.52" evidence="3"/>
<name>A0ABP6YE59_9FLAO</name>
<dbReference type="InterPro" id="IPR015882">
    <property type="entry name" value="HEX_bac_N"/>
</dbReference>
<evidence type="ECO:0000256" key="5">
    <source>
        <dbReference type="ARBA" id="ARBA00023295"/>
    </source>
</evidence>
<dbReference type="PRINTS" id="PR00738">
    <property type="entry name" value="GLHYDRLASE20"/>
</dbReference>
<protein>
    <recommendedName>
        <fullName evidence="3">beta-N-acetylhexosaminidase</fullName>
        <ecNumber evidence="3">3.2.1.52</ecNumber>
    </recommendedName>
</protein>
<dbReference type="InterPro" id="IPR015883">
    <property type="entry name" value="Glyco_hydro_20_cat"/>
</dbReference>
<feature type="domain" description="Glycoside hydrolase family 20 catalytic" evidence="6">
    <location>
        <begin position="141"/>
        <end position="479"/>
    </location>
</feature>
<dbReference type="EMBL" id="BAABCY010000080">
    <property type="protein sequence ID" value="GAA3579622.1"/>
    <property type="molecule type" value="Genomic_DNA"/>
</dbReference>
<dbReference type="CDD" id="cd06563">
    <property type="entry name" value="GH20_chitobiase-like"/>
    <property type="match status" value="1"/>
</dbReference>
<reference evidence="9" key="1">
    <citation type="journal article" date="2019" name="Int. J. Syst. Evol. Microbiol.">
        <title>The Global Catalogue of Microorganisms (GCM) 10K type strain sequencing project: providing services to taxonomists for standard genome sequencing and annotation.</title>
        <authorList>
            <consortium name="The Broad Institute Genomics Platform"/>
            <consortium name="The Broad Institute Genome Sequencing Center for Infectious Disease"/>
            <person name="Wu L."/>
            <person name="Ma J."/>
        </authorList>
    </citation>
    <scope>NUCLEOTIDE SEQUENCE [LARGE SCALE GENOMIC DNA]</scope>
    <source>
        <strain evidence="9">JCM 17111</strain>
    </source>
</reference>
<accession>A0ABP6YE59</accession>
<dbReference type="PIRSF" id="PIRSF001093">
    <property type="entry name" value="B-hxosamndse_ab_euk"/>
    <property type="match status" value="1"/>
</dbReference>
<dbReference type="Pfam" id="PF02838">
    <property type="entry name" value="Glyco_hydro_20b"/>
    <property type="match status" value="1"/>
</dbReference>
<dbReference type="InterPro" id="IPR029018">
    <property type="entry name" value="Hex-like_dom2"/>
</dbReference>
<dbReference type="Gene3D" id="3.30.379.10">
    <property type="entry name" value="Chitobiase/beta-hexosaminidase domain 2-like"/>
    <property type="match status" value="1"/>
</dbReference>
<evidence type="ECO:0000259" key="6">
    <source>
        <dbReference type="Pfam" id="PF00728"/>
    </source>
</evidence>
<dbReference type="Proteomes" id="UP001500954">
    <property type="component" value="Unassembled WGS sequence"/>
</dbReference>
<gene>
    <name evidence="8" type="ORF">GCM10022395_30370</name>
</gene>
<keyword evidence="4" id="KW-0378">Hydrolase</keyword>
<evidence type="ECO:0000256" key="1">
    <source>
        <dbReference type="ARBA" id="ARBA00001231"/>
    </source>
</evidence>
<organism evidence="8 9">
    <name type="scientific">Snuella lapsa</name>
    <dbReference type="NCBI Taxonomy" id="870481"/>
    <lineage>
        <taxon>Bacteria</taxon>
        <taxon>Pseudomonadati</taxon>
        <taxon>Bacteroidota</taxon>
        <taxon>Flavobacteriia</taxon>
        <taxon>Flavobacteriales</taxon>
        <taxon>Flavobacteriaceae</taxon>
        <taxon>Snuella</taxon>
    </lineage>
</organism>
<evidence type="ECO:0000259" key="7">
    <source>
        <dbReference type="Pfam" id="PF02838"/>
    </source>
</evidence>
<feature type="domain" description="Beta-hexosaminidase bacterial type N-terminal" evidence="7">
    <location>
        <begin position="10"/>
        <end position="137"/>
    </location>
</feature>
<dbReference type="InterPro" id="IPR017853">
    <property type="entry name" value="GH"/>
</dbReference>
<dbReference type="InterPro" id="IPR025705">
    <property type="entry name" value="Beta_hexosaminidase_sua/sub"/>
</dbReference>
<dbReference type="SUPFAM" id="SSF55545">
    <property type="entry name" value="beta-N-acetylhexosaminidase-like domain"/>
    <property type="match status" value="1"/>
</dbReference>
<comment type="similarity">
    <text evidence="2">Belongs to the glycosyl hydrolase 20 family.</text>
</comment>
<evidence type="ECO:0000256" key="3">
    <source>
        <dbReference type="ARBA" id="ARBA00012663"/>
    </source>
</evidence>